<sequence>MINQEVLQQLELCSQELEGIRQLLVGMGAGATPTPYMRRYAVIRASGAIEVGFKKIIADKVDAECAIQARNFVKKKIRDSSFNPCLGQIENILSEFDLRWRKKFEELVGLSDKPKFNTALNKLVKARNEFAHGGSPNVEIEDTIECYQGGCEVLRILDQVVNHEFEEGEDEPVNELE</sequence>
<evidence type="ECO:0000259" key="1">
    <source>
        <dbReference type="Pfam" id="PF18735"/>
    </source>
</evidence>
<dbReference type="Pfam" id="PF18735">
    <property type="entry name" value="HEPN_RiboL-PSP"/>
    <property type="match status" value="1"/>
</dbReference>
<protein>
    <recommendedName>
        <fullName evidence="1">RiboL-PSP-HEPN domain-containing protein</fullName>
    </recommendedName>
</protein>
<name>A0A423LD36_PSEFL</name>
<dbReference type="Proteomes" id="UP000285757">
    <property type="component" value="Unassembled WGS sequence"/>
</dbReference>
<comment type="caution">
    <text evidence="2">The sequence shown here is derived from an EMBL/GenBank/DDBJ whole genome shotgun (WGS) entry which is preliminary data.</text>
</comment>
<dbReference type="EMBL" id="MOBU01000013">
    <property type="protein sequence ID" value="RON66200.1"/>
    <property type="molecule type" value="Genomic_DNA"/>
</dbReference>
<reference evidence="2 3" key="1">
    <citation type="submission" date="2016-10" db="EMBL/GenBank/DDBJ databases">
        <title>Comparative genome analysis of multiple Pseudomonas spp. focuses on biocontrol and plant growth promoting traits.</title>
        <authorList>
            <person name="Tao X.-Y."/>
            <person name="Taylor C.G."/>
        </authorList>
    </citation>
    <scope>NUCLEOTIDE SEQUENCE [LARGE SCALE GENOMIC DNA]</scope>
    <source>
        <strain evidence="2 3">24D3</strain>
    </source>
</reference>
<dbReference type="AlphaFoldDB" id="A0A423LD36"/>
<organism evidence="2 3">
    <name type="scientific">Pseudomonas fluorescens</name>
    <dbReference type="NCBI Taxonomy" id="294"/>
    <lineage>
        <taxon>Bacteria</taxon>
        <taxon>Pseudomonadati</taxon>
        <taxon>Pseudomonadota</taxon>
        <taxon>Gammaproteobacteria</taxon>
        <taxon>Pseudomonadales</taxon>
        <taxon>Pseudomonadaceae</taxon>
        <taxon>Pseudomonas</taxon>
    </lineage>
</organism>
<accession>A0A423LD36</accession>
<dbReference type="InterPro" id="IPR041519">
    <property type="entry name" value="HEPN_RiboL-PSP"/>
</dbReference>
<proteinExistence type="predicted"/>
<evidence type="ECO:0000313" key="2">
    <source>
        <dbReference type="EMBL" id="RON66200.1"/>
    </source>
</evidence>
<dbReference type="RefSeq" id="WP_123533584.1">
    <property type="nucleotide sequence ID" value="NZ_MOBU01000013.1"/>
</dbReference>
<evidence type="ECO:0000313" key="3">
    <source>
        <dbReference type="Proteomes" id="UP000285757"/>
    </source>
</evidence>
<gene>
    <name evidence="2" type="ORF">BK671_16975</name>
</gene>
<feature type="domain" description="RiboL-PSP-HEPN" evidence="1">
    <location>
        <begin position="32"/>
        <end position="162"/>
    </location>
</feature>